<accession>A0A8J7I030</accession>
<dbReference type="SMART" id="SM00822">
    <property type="entry name" value="PKS_KR"/>
    <property type="match status" value="1"/>
</dbReference>
<protein>
    <recommendedName>
        <fullName evidence="17">Phenolphthiocerol/phthiocerol polyketide synthase subunit E</fullName>
        <ecNumber evidence="16">2.3.1.292</ecNumber>
    </recommendedName>
    <alternativeName>
        <fullName evidence="19">(Phenol)carboxyphthiodiolenone synthase subunit E</fullName>
    </alternativeName>
    <alternativeName>
        <fullName evidence="20">Beta-ketoacyl-acyl-carrier-protein synthase I</fullName>
    </alternativeName>
    <alternativeName>
        <fullName evidence="18">Phthiocerol synthesis polyketide synthase type I PpsE</fullName>
    </alternativeName>
</protein>
<evidence type="ECO:0000256" key="9">
    <source>
        <dbReference type="ARBA" id="ARBA00023098"/>
    </source>
</evidence>
<dbReference type="Gene3D" id="3.30.559.10">
    <property type="entry name" value="Chloramphenicol acetyltransferase-like domain"/>
    <property type="match status" value="1"/>
</dbReference>
<dbReference type="GO" id="GO:0034081">
    <property type="term" value="C:polyketide synthase complex"/>
    <property type="evidence" value="ECO:0007669"/>
    <property type="project" value="UniProtKB-ARBA"/>
</dbReference>
<dbReference type="GO" id="GO:0004312">
    <property type="term" value="F:fatty acid synthase activity"/>
    <property type="evidence" value="ECO:0007669"/>
    <property type="project" value="TreeGrafter"/>
</dbReference>
<name>A0A8J7I030_9NOST</name>
<evidence type="ECO:0000256" key="1">
    <source>
        <dbReference type="ARBA" id="ARBA00001937"/>
    </source>
</evidence>
<dbReference type="Pfam" id="PF21394">
    <property type="entry name" value="Beta-ketacyl_N"/>
    <property type="match status" value="1"/>
</dbReference>
<keyword evidence="8" id="KW-0560">Oxidoreductase</keyword>
<dbReference type="FunFam" id="3.40.47.10:FF:000042">
    <property type="entry name" value="Polyketide synthase Pks13"/>
    <property type="match status" value="1"/>
</dbReference>
<dbReference type="FunFam" id="1.10.1200.10:FF:000005">
    <property type="entry name" value="Nonribosomal peptide synthetase 1"/>
    <property type="match status" value="1"/>
</dbReference>
<dbReference type="InterPro" id="IPR018201">
    <property type="entry name" value="Ketoacyl_synth_AS"/>
</dbReference>
<evidence type="ECO:0000256" key="16">
    <source>
        <dbReference type="ARBA" id="ARBA00066974"/>
    </source>
</evidence>
<dbReference type="EMBL" id="JAECZA010000010">
    <property type="protein sequence ID" value="MBH8572260.1"/>
    <property type="molecule type" value="Genomic_DNA"/>
</dbReference>
<keyword evidence="10" id="KW-0511">Multifunctional enzyme</keyword>
<gene>
    <name evidence="25" type="ORF">I8752_04255</name>
</gene>
<dbReference type="InterPro" id="IPR013968">
    <property type="entry name" value="PKS_KR"/>
</dbReference>
<comment type="catalytic activity">
    <reaction evidence="11">
        <text>17-(4-hydroxyphenyl)heptadecanoyl-[(phenol)carboxyphthiodiolenone synthase] + 2 (S)-methylmalonyl-CoA + 3 malonyl-CoA + 5 NADPH + 10 H(+) = C35-(phenol)carboxyphthiodiolenone-[(phenol)carboxyphthiodiolenone synthase] + 5 CO2 + 5 NADP(+) + 5 CoA + 2 H2O</text>
        <dbReference type="Rhea" id="RHEA:57756"/>
        <dbReference type="Rhea" id="RHEA-COMP:14272"/>
        <dbReference type="Rhea" id="RHEA-COMP:14989"/>
        <dbReference type="ChEBI" id="CHEBI:15377"/>
        <dbReference type="ChEBI" id="CHEBI:15378"/>
        <dbReference type="ChEBI" id="CHEBI:16526"/>
        <dbReference type="ChEBI" id="CHEBI:57287"/>
        <dbReference type="ChEBI" id="CHEBI:57327"/>
        <dbReference type="ChEBI" id="CHEBI:57384"/>
        <dbReference type="ChEBI" id="CHEBI:57783"/>
        <dbReference type="ChEBI" id="CHEBI:58349"/>
        <dbReference type="ChEBI" id="CHEBI:133300"/>
        <dbReference type="ChEBI" id="CHEBI:142259"/>
        <dbReference type="EC" id="2.3.1.292"/>
    </reaction>
</comment>
<feature type="region of interest" description="C-terminal hotdog fold" evidence="21">
    <location>
        <begin position="1512"/>
        <end position="1656"/>
    </location>
</feature>
<dbReference type="Pfam" id="PF00698">
    <property type="entry name" value="Acyl_transf_1"/>
    <property type="match status" value="1"/>
</dbReference>
<dbReference type="Gene3D" id="3.40.50.720">
    <property type="entry name" value="NAD(P)-binding Rossmann-like Domain"/>
    <property type="match status" value="1"/>
</dbReference>
<dbReference type="GO" id="GO:0004315">
    <property type="term" value="F:3-oxoacyl-[acyl-carrier-protein] synthase activity"/>
    <property type="evidence" value="ECO:0007669"/>
    <property type="project" value="InterPro"/>
</dbReference>
<dbReference type="SUPFAM" id="SSF52777">
    <property type="entry name" value="CoA-dependent acyltransferases"/>
    <property type="match status" value="2"/>
</dbReference>
<dbReference type="Gene3D" id="3.40.47.10">
    <property type="match status" value="1"/>
</dbReference>
<evidence type="ECO:0000256" key="15">
    <source>
        <dbReference type="ARBA" id="ARBA00058455"/>
    </source>
</evidence>
<evidence type="ECO:0000256" key="6">
    <source>
        <dbReference type="ARBA" id="ARBA00022832"/>
    </source>
</evidence>
<keyword evidence="7" id="KW-0521">NADP</keyword>
<dbReference type="Pfam" id="PF14765">
    <property type="entry name" value="PS-DH"/>
    <property type="match status" value="1"/>
</dbReference>
<keyword evidence="5" id="KW-0808">Transferase</keyword>
<dbReference type="PANTHER" id="PTHR43775">
    <property type="entry name" value="FATTY ACID SYNTHASE"/>
    <property type="match status" value="1"/>
</dbReference>
<dbReference type="InterPro" id="IPR016039">
    <property type="entry name" value="Thiolase-like"/>
</dbReference>
<comment type="function">
    <text evidence="15">Part of the PpsABCDE complex involved in the biosynthesis of the lipid core common to phthiocerols and phenolphthiocerols by successive additions of malonyl-CoA or methylmalonyl-CoA extender units. PpsA can accept as substrate the activated forms of either icosanoyl (C20), docosanoyl (C22) or lignoceroyl (C24) groups from FadD26, or a (4-hydroxyphenyl)-C17 or (4-hydroxyphenyl)-C19 fatty acyl from FadD29. PpsA initiates the biosynthesis and extends its substrate using a malonyl-CoA extender unit. The PpsB and PpsC proteins add the second and third malonyl-CoA extender units. PpsD adds an (R)-methylmalonyl unit and PpsE adds a second (R)-methylmalonyl unit. The incorporation of the methylmalonyl units results in formation of two branched methyl groups in the elongated product.</text>
</comment>
<dbReference type="InterPro" id="IPR006162">
    <property type="entry name" value="Ppantetheine_attach_site"/>
</dbReference>
<dbReference type="Pfam" id="PF21089">
    <property type="entry name" value="PKS_DH_N"/>
    <property type="match status" value="1"/>
</dbReference>
<dbReference type="Gene3D" id="3.30.70.3290">
    <property type="match status" value="1"/>
</dbReference>
<comment type="catalytic activity">
    <reaction evidence="13">
        <text>docosanoyl-[(phenol)carboxyphthiodiolenone synthase] + 2 (S)-methylmalonyl-CoA + 3 malonyl-CoA + 5 NADPH + 10 H(+) = C34-carboxyphthiodiolenone-[(phenol)carboxyphthiodiolenone synthase] + 5 CO2 + 5 NADP(+) + 5 CoA + 2 H2O</text>
        <dbReference type="Rhea" id="RHEA:57752"/>
        <dbReference type="Rhea" id="RHEA-COMP:14987"/>
        <dbReference type="Rhea" id="RHEA-COMP:14988"/>
        <dbReference type="ChEBI" id="CHEBI:15377"/>
        <dbReference type="ChEBI" id="CHEBI:15378"/>
        <dbReference type="ChEBI" id="CHEBI:16526"/>
        <dbReference type="ChEBI" id="CHEBI:57287"/>
        <dbReference type="ChEBI" id="CHEBI:57327"/>
        <dbReference type="ChEBI" id="CHEBI:57384"/>
        <dbReference type="ChEBI" id="CHEBI:57783"/>
        <dbReference type="ChEBI" id="CHEBI:58349"/>
        <dbReference type="ChEBI" id="CHEBI:142237"/>
        <dbReference type="ChEBI" id="CHEBI:142238"/>
        <dbReference type="EC" id="2.3.1.292"/>
    </reaction>
</comment>
<dbReference type="Gene3D" id="3.10.129.110">
    <property type="entry name" value="Polyketide synthase dehydratase"/>
    <property type="match status" value="1"/>
</dbReference>
<evidence type="ECO:0000256" key="8">
    <source>
        <dbReference type="ARBA" id="ARBA00023002"/>
    </source>
</evidence>
<dbReference type="Pfam" id="PF00668">
    <property type="entry name" value="Condensation"/>
    <property type="match status" value="1"/>
</dbReference>
<dbReference type="InterPro" id="IPR036291">
    <property type="entry name" value="NAD(P)-bd_dom_sf"/>
</dbReference>
<evidence type="ECO:0000256" key="10">
    <source>
        <dbReference type="ARBA" id="ARBA00023268"/>
    </source>
</evidence>
<dbReference type="EC" id="2.3.1.292" evidence="16"/>
<evidence type="ECO:0000256" key="4">
    <source>
        <dbReference type="ARBA" id="ARBA00022553"/>
    </source>
</evidence>
<organism evidence="25 26">
    <name type="scientific">Dendronalium phyllosphericum CENA369</name>
    <dbReference type="NCBI Taxonomy" id="1725256"/>
    <lineage>
        <taxon>Bacteria</taxon>
        <taxon>Bacillati</taxon>
        <taxon>Cyanobacteriota</taxon>
        <taxon>Cyanophyceae</taxon>
        <taxon>Nostocales</taxon>
        <taxon>Nostocaceae</taxon>
        <taxon>Dendronalium</taxon>
        <taxon>Dendronalium phyllosphericum</taxon>
    </lineage>
</organism>
<evidence type="ECO:0000259" key="22">
    <source>
        <dbReference type="PROSITE" id="PS50075"/>
    </source>
</evidence>
<evidence type="ECO:0000256" key="14">
    <source>
        <dbReference type="ARBA" id="ARBA00052745"/>
    </source>
</evidence>
<dbReference type="SUPFAM" id="SSF51735">
    <property type="entry name" value="NAD(P)-binding Rossmann-fold domains"/>
    <property type="match status" value="2"/>
</dbReference>
<dbReference type="Pfam" id="PF22621">
    <property type="entry name" value="CurL-like_PKS_C"/>
    <property type="match status" value="1"/>
</dbReference>
<evidence type="ECO:0000256" key="12">
    <source>
        <dbReference type="ARBA" id="ARBA00051971"/>
    </source>
</evidence>
<evidence type="ECO:0000256" key="19">
    <source>
        <dbReference type="ARBA" id="ARBA00078169"/>
    </source>
</evidence>
<sequence length="2288" mass="255416">MNNSENLDNLTGSEIAIIGIACRFPGANNADDFWQNLRDGVHSISALNDETLQTAGVNPDLLKNPNYVKAEPILDDVESFDAGFFGYSPTEAEIMDPQQRLFLECAWEAFENAGYDPKTYKRNIGVFAGAKTSTYMFNLFSHQGNPQYTDPFQVGLGNDLSCLSTRVSYKFNLKGPSVNVQTACSTSLVAVHLACQSLLLDECQMALAGGVAINVPHRTGYLYEPGSVESPDGYVRTFDAQAQGTVFGSGLGAIVLKRLEDAIADGDSIYAVIKGSAINNDGSLKASFTAPNVDGQTKVILEALANAQVEPESISYLEAHGTGTQIGDPIEIRALTKAFRTSTQVKQYCAIGSVKSNIGHLDAAAGISGLIKTALALKHQQIPPTLHFRQPNPKIDFVNSPFYVNTQLSEWSAKNTPRRAGVSSFGVGSTNVHVVMEEAPVLEPSSDTQPWQVLLLSAKTAAALETTTANLAKHLKQNPTLNLADVAYTLQVGRHPWQYRRMVVCRDIEEAISLLESPQPDRVFDDVPETSDRPVAFMFSGQGAQYVQMAGDLYQNLPTFRKEVDRCCTLLKSHLPLDLRQVIYPTNPEAEQLAQQQLTQTSITQPALFVIEYALAKLWMSWGVQPAAAIGHSVGEYVAACLAGVLSLEDALKLVATRGRLMQSVPPGAMLAVALPSADVLPLLGQELSLAVVNTTNQCVVAGAKEHLVELQTKFEHQGVKCRELHTSHAFHSLMMESILDEFQAQVEKVALKAPKLPYVSNVTGKWITAAEATNPRYWVQHLRQTVQFADGVQTLLQDSKRILLEIGPGNTLATLARQQIVAGEQVVLTSLRHPKEAIADLPFLLTTAGRLWLSGASVDWEQMRAAETRYRVPLPTYPFERQRYWVDFQLQTPQQTQPEVVSLSKKPDISDWFYIPSWKRTMPPLPVALTELTPQRWLLFVDECGVGELLAQRLQAGGQQVICVHIGNSFSKVTPGHYTLNPTQRADYDSLLKELQTIEMLPQQIVHLWSVTAPLEPTQATQVAKQADTFFYQLLFLAQALGQQNLSDKLQLAVVSNNLQNVTDLEVPALEKAVVLGPCRVIPREFPNINCRSLDITLPQAHKEKLSDQILAELLQESTENVVAYRGNQRWVQTFETVPLASQGKAVSRLRQGGVYLITGGMGGIGLVLAEHLAKTVQARLVLTQRSAFPQVQDWESWLATHDLNDDTSYKIRKIQALQDLGAEVLVVSADVVNQEQMQKVLQQTYEQFGELHGVIHAAGIAGGGMIQLKTPEMANKVLSPKVTGTLVLGEVLQDVQLDFLILCSSLQSIMGEFGQVDYCAANAFLDAFAQYYTAKHNVFTTAINWDLWEDVGIKVNTAIPMWMQKLRQGTVGFEIAHPLLDRCVEESPEREVFLTDFSISKHWVLNEHKLVEYAILPGTAYLEIARAAFAKHADRGIVEIRETSFLQPLIIPENGNQEVYTILNKSQDIFEFTVASGDGQQQEHATGKIVCVAPEPPKQYNIQEIFNRCPQIRDIVNAPEKHDVDNQQSMQFGPRWQSLKQVHFGKNEAVAMLELPQEYAAEVEQFALHPALLDVAVTLAQEEGGADYFPFWYNRIRIKASLPSKIYSYVKHKGDRDSSKETISFDVAIMDESGIELVEIEGFTLKKVTDLGVFDFAANSDDSQQLPEENVLGEGILSHEGVEVFTRVLSRNMLPQILVSTTDLQASIEQVALLMQSNIGEEIEKIQGTTKHPRPKLQTPYVAPRTELERTLAEIWQAVIGIEPMGIHDNFFELGGDSVLAIRIIAKANEAGLQLSPPQLFQHQTIASLAEVIGSSAELQQTAIEPVSLTPLLDKQSLEHLLESESDVQDVYPLTPMQQEMLIQSQRAQTAGLYFLQFDSTFRGEIDYQAFTQAWQQLVDRHAVLRTSFKWEGLAEKVQIVRTHVNLSWDRHDWRQLSPTQQQQQLEAFLNADRERGFDHTQAPLMRLALIQMADDVHQFVWSIHHVLMDGWCFTLILQEVFALYEAFRQNQKLELESIRPYRNYIAWLQQQDMSKAESFWRQALQGFKSQNLLGTNRPANDWLQLQEEYGLQTLRLSAELTAALQSLARQSQITLNTLIEGAWGIFLNKFSGNNDVAFGISVSGRPTDLKGADSMIGLFTNLLPTRMQISPDTHVLPWLKHFQTKQVELRQYEYSPLTLVHQWSEVPENQPLFESILRFQNYPIDDSLGERLSSLKIEGFRATDFWSYPLCIAVTPGVEMFVEMTYDYRYFDAEAIARILNYLQTLLASLVANPNQRIIELPHWT</sequence>
<dbReference type="Gene3D" id="3.30.559.30">
    <property type="entry name" value="Nonribosomal peptide synthetase, condensation domain"/>
    <property type="match status" value="1"/>
</dbReference>
<dbReference type="PROSITE" id="PS00606">
    <property type="entry name" value="KS3_1"/>
    <property type="match status" value="1"/>
</dbReference>
<dbReference type="InterPro" id="IPR020841">
    <property type="entry name" value="PKS_Beta-ketoAc_synthase_dom"/>
</dbReference>
<dbReference type="SUPFAM" id="SSF47336">
    <property type="entry name" value="ACP-like"/>
    <property type="match status" value="1"/>
</dbReference>
<dbReference type="InterPro" id="IPR049490">
    <property type="entry name" value="C883_1060-like_KR_N"/>
</dbReference>
<feature type="active site" description="Proton acceptor; for dehydratase activity" evidence="21">
    <location>
        <position position="1410"/>
    </location>
</feature>
<dbReference type="InterPro" id="IPR001242">
    <property type="entry name" value="Condensation_dom"/>
</dbReference>
<dbReference type="Proteomes" id="UP000662314">
    <property type="component" value="Unassembled WGS sequence"/>
</dbReference>
<feature type="domain" description="Carrier" evidence="22">
    <location>
        <begin position="1745"/>
        <end position="1819"/>
    </location>
</feature>
<dbReference type="PROSITE" id="PS00012">
    <property type="entry name" value="PHOSPHOPANTETHEINE"/>
    <property type="match status" value="1"/>
</dbReference>
<dbReference type="GO" id="GO:0031177">
    <property type="term" value="F:phosphopantetheine binding"/>
    <property type="evidence" value="ECO:0007669"/>
    <property type="project" value="InterPro"/>
</dbReference>
<feature type="active site" description="Proton donor; for dehydratase activity" evidence="21">
    <location>
        <position position="1576"/>
    </location>
</feature>
<dbReference type="InterPro" id="IPR057326">
    <property type="entry name" value="KR_dom"/>
</dbReference>
<keyword evidence="3" id="KW-0596">Phosphopantetheine</keyword>
<dbReference type="SMART" id="SM00823">
    <property type="entry name" value="PKS_PP"/>
    <property type="match status" value="1"/>
</dbReference>
<evidence type="ECO:0000256" key="13">
    <source>
        <dbReference type="ARBA" id="ARBA00052119"/>
    </source>
</evidence>
<keyword evidence="26" id="KW-1185">Reference proteome</keyword>
<dbReference type="InterPro" id="IPR009081">
    <property type="entry name" value="PP-bd_ACP"/>
</dbReference>
<dbReference type="SUPFAM" id="SSF53901">
    <property type="entry name" value="Thiolase-like"/>
    <property type="match status" value="1"/>
</dbReference>
<comment type="catalytic activity">
    <reaction evidence="14">
        <text>icosanoyl-[(phenol)carboxyphthiodiolenone synthase] + 2 (S)-methylmalonyl-CoA + 3 malonyl-CoA + 5 NADPH + 10 H(+) = C32-carboxyphthiodiolenone-[(phenol)carboxyphthiodiolenone synthase] + 5 CO2 + 5 NADP(+) + 5 CoA + 2 H2O</text>
        <dbReference type="Rhea" id="RHEA:57748"/>
        <dbReference type="Rhea" id="RHEA-COMP:14985"/>
        <dbReference type="Rhea" id="RHEA-COMP:14986"/>
        <dbReference type="ChEBI" id="CHEBI:15377"/>
        <dbReference type="ChEBI" id="CHEBI:15378"/>
        <dbReference type="ChEBI" id="CHEBI:16526"/>
        <dbReference type="ChEBI" id="CHEBI:57287"/>
        <dbReference type="ChEBI" id="CHEBI:57327"/>
        <dbReference type="ChEBI" id="CHEBI:57384"/>
        <dbReference type="ChEBI" id="CHEBI:57783"/>
        <dbReference type="ChEBI" id="CHEBI:58349"/>
        <dbReference type="ChEBI" id="CHEBI:87848"/>
        <dbReference type="ChEBI" id="CHEBI:142236"/>
        <dbReference type="EC" id="2.3.1.292"/>
    </reaction>
</comment>
<comment type="cofactor">
    <cofactor evidence="2">
        <name>pantetheine 4'-phosphate</name>
        <dbReference type="ChEBI" id="CHEBI:47942"/>
    </cofactor>
</comment>
<dbReference type="InterPro" id="IPR016036">
    <property type="entry name" value="Malonyl_transacylase_ACP-bd"/>
</dbReference>
<proteinExistence type="predicted"/>
<keyword evidence="6" id="KW-0276">Fatty acid metabolism</keyword>
<dbReference type="InterPro" id="IPR049551">
    <property type="entry name" value="PKS_DH_C"/>
</dbReference>
<evidence type="ECO:0000259" key="24">
    <source>
        <dbReference type="PROSITE" id="PS52019"/>
    </source>
</evidence>
<dbReference type="InterPro" id="IPR020807">
    <property type="entry name" value="PKS_DH"/>
</dbReference>
<dbReference type="SUPFAM" id="SSF55048">
    <property type="entry name" value="Probable ACP-binding domain of malonyl-CoA ACP transacylase"/>
    <property type="match status" value="1"/>
</dbReference>
<dbReference type="InterPro" id="IPR023213">
    <property type="entry name" value="CAT-like_dom_sf"/>
</dbReference>
<dbReference type="InterPro" id="IPR050091">
    <property type="entry name" value="PKS_NRPS_Biosynth_Enz"/>
</dbReference>
<keyword evidence="9" id="KW-0443">Lipid metabolism</keyword>
<dbReference type="InterPro" id="IPR014043">
    <property type="entry name" value="Acyl_transferase_dom"/>
</dbReference>
<dbReference type="CDD" id="cd00833">
    <property type="entry name" value="PKS"/>
    <property type="match status" value="1"/>
</dbReference>
<reference evidence="25 26" key="1">
    <citation type="journal article" date="2021" name="Int. J. Syst. Evol. Microbiol.">
        <title>Amazonocrinis nigriterrae gen. nov., sp. nov., Atlanticothrix silvestris gen. nov., sp. nov. and Dendronalium phyllosphericum gen. nov., sp. nov., nostocacean cyanobacteria from Brazilian environments.</title>
        <authorList>
            <person name="Alvarenga D.O."/>
            <person name="Andreote A.P.D."/>
            <person name="Branco L.H.Z."/>
            <person name="Delbaje E."/>
            <person name="Cruz R.B."/>
            <person name="Varani A.M."/>
            <person name="Fiore M.F."/>
        </authorList>
    </citation>
    <scope>NUCLEOTIDE SEQUENCE [LARGE SCALE GENOMIC DNA]</scope>
    <source>
        <strain evidence="25 26">CENA369</strain>
    </source>
</reference>
<comment type="caution">
    <text evidence="25">The sequence shown here is derived from an EMBL/GenBank/DDBJ whole genome shotgun (WGS) entry which is preliminary data.</text>
</comment>
<dbReference type="Pfam" id="PF00109">
    <property type="entry name" value="ketoacyl-synt"/>
    <property type="match status" value="1"/>
</dbReference>
<dbReference type="Pfam" id="PF08659">
    <property type="entry name" value="KR"/>
    <property type="match status" value="1"/>
</dbReference>
<dbReference type="Gene3D" id="3.30.70.250">
    <property type="entry name" value="Malonyl-CoA ACP transacylase, ACP-binding"/>
    <property type="match status" value="1"/>
</dbReference>
<dbReference type="InterPro" id="IPR049552">
    <property type="entry name" value="PKS_DH_N"/>
</dbReference>
<dbReference type="InterPro" id="IPR020806">
    <property type="entry name" value="PKS_PP-bd"/>
</dbReference>
<dbReference type="RefSeq" id="WP_214431087.1">
    <property type="nucleotide sequence ID" value="NZ_CAWPUQ010000002.1"/>
</dbReference>
<dbReference type="GO" id="GO:0006633">
    <property type="term" value="P:fatty acid biosynthetic process"/>
    <property type="evidence" value="ECO:0007669"/>
    <property type="project" value="InterPro"/>
</dbReference>
<evidence type="ECO:0000256" key="3">
    <source>
        <dbReference type="ARBA" id="ARBA00022450"/>
    </source>
</evidence>
<dbReference type="SMART" id="SM00826">
    <property type="entry name" value="PKS_DH"/>
    <property type="match status" value="1"/>
</dbReference>
<dbReference type="CDD" id="cd08953">
    <property type="entry name" value="KR_2_SDR_x"/>
    <property type="match status" value="1"/>
</dbReference>
<evidence type="ECO:0000313" key="26">
    <source>
        <dbReference type="Proteomes" id="UP000662314"/>
    </source>
</evidence>
<dbReference type="PROSITE" id="PS50075">
    <property type="entry name" value="CARRIER"/>
    <property type="match status" value="1"/>
</dbReference>
<comment type="catalytic activity">
    <reaction evidence="12">
        <text>19-(4-hydroxyphenyl)nonadecanoyl-[(phenol)carboxyphthiodiolenone synthase] + 2 (S)-methylmalonyl-CoA + 3 malonyl-CoA + 5 NADPH + 10 H(+) = C37-(phenol)carboxyphthiodiolenone-[(phenol)carboxyphthiodiolenone synthase] + 5 CO2 + 5 NADP(+) + 5 CoA + 2 H2O</text>
        <dbReference type="Rhea" id="RHEA:57760"/>
        <dbReference type="Rhea" id="RHEA-COMP:14273"/>
        <dbReference type="Rhea" id="RHEA-COMP:14990"/>
        <dbReference type="ChEBI" id="CHEBI:15377"/>
        <dbReference type="ChEBI" id="CHEBI:15378"/>
        <dbReference type="ChEBI" id="CHEBI:16526"/>
        <dbReference type="ChEBI" id="CHEBI:57287"/>
        <dbReference type="ChEBI" id="CHEBI:57327"/>
        <dbReference type="ChEBI" id="CHEBI:57384"/>
        <dbReference type="ChEBI" id="CHEBI:57783"/>
        <dbReference type="ChEBI" id="CHEBI:58349"/>
        <dbReference type="ChEBI" id="CHEBI:133301"/>
        <dbReference type="ChEBI" id="CHEBI:142260"/>
        <dbReference type="EC" id="2.3.1.292"/>
    </reaction>
</comment>
<evidence type="ECO:0000256" key="17">
    <source>
        <dbReference type="ARBA" id="ARBA00073623"/>
    </source>
</evidence>
<evidence type="ECO:0000313" key="25">
    <source>
        <dbReference type="EMBL" id="MBH8572260.1"/>
    </source>
</evidence>
<feature type="region of interest" description="N-terminal hotdog fold" evidence="21">
    <location>
        <begin position="1379"/>
        <end position="1498"/>
    </location>
</feature>
<dbReference type="SMART" id="SM00825">
    <property type="entry name" value="PKS_KS"/>
    <property type="match status" value="1"/>
</dbReference>
<dbReference type="InterPro" id="IPR042104">
    <property type="entry name" value="PKS_dehydratase_sf"/>
</dbReference>
<dbReference type="PROSITE" id="PS52004">
    <property type="entry name" value="KS3_2"/>
    <property type="match status" value="1"/>
</dbReference>
<evidence type="ECO:0000256" key="2">
    <source>
        <dbReference type="ARBA" id="ARBA00001957"/>
    </source>
</evidence>
<dbReference type="SMART" id="SM00827">
    <property type="entry name" value="PKS_AT"/>
    <property type="match status" value="1"/>
</dbReference>
<dbReference type="SUPFAM" id="SSF52151">
    <property type="entry name" value="FabD/lysophospholipase-like"/>
    <property type="match status" value="1"/>
</dbReference>
<comment type="cofactor">
    <cofactor evidence="1">
        <name>NADP(+)</name>
        <dbReference type="ChEBI" id="CHEBI:58349"/>
    </cofactor>
</comment>
<feature type="domain" description="Ketosynthase family 3 (KS3)" evidence="23">
    <location>
        <begin position="12"/>
        <end position="438"/>
    </location>
</feature>
<dbReference type="Pfam" id="PF02801">
    <property type="entry name" value="Ketoacyl-synt_C"/>
    <property type="match status" value="1"/>
</dbReference>
<evidence type="ECO:0000256" key="7">
    <source>
        <dbReference type="ARBA" id="ARBA00022857"/>
    </source>
</evidence>
<evidence type="ECO:0000256" key="20">
    <source>
        <dbReference type="ARBA" id="ARBA00084020"/>
    </source>
</evidence>
<evidence type="ECO:0000256" key="18">
    <source>
        <dbReference type="ARBA" id="ARBA00075053"/>
    </source>
</evidence>
<dbReference type="GO" id="GO:0016491">
    <property type="term" value="F:oxidoreductase activity"/>
    <property type="evidence" value="ECO:0007669"/>
    <property type="project" value="UniProtKB-KW"/>
</dbReference>
<dbReference type="InterPro" id="IPR001227">
    <property type="entry name" value="Ac_transferase_dom_sf"/>
</dbReference>
<dbReference type="InterPro" id="IPR014031">
    <property type="entry name" value="Ketoacyl_synth_C"/>
</dbReference>
<dbReference type="Pfam" id="PF00550">
    <property type="entry name" value="PP-binding"/>
    <property type="match status" value="1"/>
</dbReference>
<dbReference type="InterPro" id="IPR036736">
    <property type="entry name" value="ACP-like_sf"/>
</dbReference>
<dbReference type="CDD" id="cd19543">
    <property type="entry name" value="DCL_NRPS"/>
    <property type="match status" value="1"/>
</dbReference>
<dbReference type="Gene3D" id="1.10.1200.10">
    <property type="entry name" value="ACP-like"/>
    <property type="match status" value="1"/>
</dbReference>
<evidence type="ECO:0000259" key="23">
    <source>
        <dbReference type="PROSITE" id="PS52004"/>
    </source>
</evidence>
<evidence type="ECO:0000256" key="5">
    <source>
        <dbReference type="ARBA" id="ARBA00022679"/>
    </source>
</evidence>
<feature type="domain" description="PKS/mFAS DH" evidence="24">
    <location>
        <begin position="1379"/>
        <end position="1656"/>
    </location>
</feature>
<dbReference type="InterPro" id="IPR049900">
    <property type="entry name" value="PKS_mFAS_DH"/>
</dbReference>
<dbReference type="PANTHER" id="PTHR43775:SF51">
    <property type="entry name" value="INACTIVE PHENOLPHTHIOCEROL SYNTHESIS POLYKETIDE SYNTHASE TYPE I PKS1-RELATED"/>
    <property type="match status" value="1"/>
</dbReference>
<dbReference type="Gene3D" id="3.40.366.10">
    <property type="entry name" value="Malonyl-Coenzyme A Acyl Carrier Protein, domain 2"/>
    <property type="match status" value="1"/>
</dbReference>
<evidence type="ECO:0000256" key="11">
    <source>
        <dbReference type="ARBA" id="ARBA00050973"/>
    </source>
</evidence>
<keyword evidence="4" id="KW-0597">Phosphoprotein</keyword>
<dbReference type="PROSITE" id="PS52019">
    <property type="entry name" value="PKS_MFAS_DH"/>
    <property type="match status" value="1"/>
</dbReference>
<dbReference type="InterPro" id="IPR014030">
    <property type="entry name" value="Ketoacyl_synth_N"/>
</dbReference>
<evidence type="ECO:0000256" key="21">
    <source>
        <dbReference type="PROSITE-ProRule" id="PRU01363"/>
    </source>
</evidence>
<dbReference type="InterPro" id="IPR016035">
    <property type="entry name" value="Acyl_Trfase/lysoPLipase"/>
</dbReference>